<sequence length="184" mass="21581">MYVALSDEETIRQLLPSQPNQCFETLYSRYVNKVYQRCLSMTKDADQAQDFTQDIFLKVFNKLDAFQERSSFSTWLYSISYNYCADQLRIAKRLPTTSWEEEGMGHNMADVEENQLHEETLQVVQQAMTTLSVEERTLLRLKYEDGMSIEELAQLYDLKPSAVKMRLKRSREKVKSLCVQQCLS</sequence>
<proteinExistence type="inferred from homology"/>
<evidence type="ECO:0000256" key="2">
    <source>
        <dbReference type="ARBA" id="ARBA00023015"/>
    </source>
</evidence>
<feature type="domain" description="RNA polymerase sigma-70 region 2" evidence="6">
    <location>
        <begin position="26"/>
        <end position="93"/>
    </location>
</feature>
<dbReference type="Pfam" id="PF08281">
    <property type="entry name" value="Sigma70_r4_2"/>
    <property type="match status" value="1"/>
</dbReference>
<protein>
    <submittedName>
        <fullName evidence="8">Sigma-70 family RNA polymerase sigma factor</fullName>
    </submittedName>
</protein>
<dbReference type="AlphaFoldDB" id="A0A7K1SL88"/>
<evidence type="ECO:0000259" key="6">
    <source>
        <dbReference type="Pfam" id="PF04542"/>
    </source>
</evidence>
<dbReference type="GO" id="GO:0003677">
    <property type="term" value="F:DNA binding"/>
    <property type="evidence" value="ECO:0007669"/>
    <property type="project" value="UniProtKB-KW"/>
</dbReference>
<accession>A0A7K1SL88</accession>
<keyword evidence="3" id="KW-0731">Sigma factor</keyword>
<dbReference type="GO" id="GO:0016987">
    <property type="term" value="F:sigma factor activity"/>
    <property type="evidence" value="ECO:0007669"/>
    <property type="project" value="UniProtKB-KW"/>
</dbReference>
<dbReference type="PANTHER" id="PTHR43133">
    <property type="entry name" value="RNA POLYMERASE ECF-TYPE SIGMA FACTO"/>
    <property type="match status" value="1"/>
</dbReference>
<evidence type="ECO:0000256" key="5">
    <source>
        <dbReference type="ARBA" id="ARBA00023163"/>
    </source>
</evidence>
<comment type="similarity">
    <text evidence="1">Belongs to the sigma-70 factor family. ECF subfamily.</text>
</comment>
<evidence type="ECO:0000313" key="8">
    <source>
        <dbReference type="EMBL" id="MVM34567.1"/>
    </source>
</evidence>
<evidence type="ECO:0000256" key="3">
    <source>
        <dbReference type="ARBA" id="ARBA00023082"/>
    </source>
</evidence>
<dbReference type="InterPro" id="IPR007627">
    <property type="entry name" value="RNA_pol_sigma70_r2"/>
</dbReference>
<feature type="domain" description="RNA polymerase sigma factor 70 region 4 type 2" evidence="7">
    <location>
        <begin position="122"/>
        <end position="173"/>
    </location>
</feature>
<comment type="caution">
    <text evidence="8">The sequence shown here is derived from an EMBL/GenBank/DDBJ whole genome shotgun (WGS) entry which is preliminary data.</text>
</comment>
<keyword evidence="2" id="KW-0805">Transcription regulation</keyword>
<dbReference type="PANTHER" id="PTHR43133:SF8">
    <property type="entry name" value="RNA POLYMERASE SIGMA FACTOR HI_1459-RELATED"/>
    <property type="match status" value="1"/>
</dbReference>
<keyword evidence="9" id="KW-1185">Reference proteome</keyword>
<dbReference type="Gene3D" id="1.10.1740.10">
    <property type="match status" value="1"/>
</dbReference>
<keyword evidence="4" id="KW-0238">DNA-binding</keyword>
<name>A0A7K1SL88_9BACT</name>
<dbReference type="InterPro" id="IPR013324">
    <property type="entry name" value="RNA_pol_sigma_r3/r4-like"/>
</dbReference>
<dbReference type="NCBIfam" id="TIGR02937">
    <property type="entry name" value="sigma70-ECF"/>
    <property type="match status" value="1"/>
</dbReference>
<dbReference type="EMBL" id="WPIN01000016">
    <property type="protein sequence ID" value="MVM34567.1"/>
    <property type="molecule type" value="Genomic_DNA"/>
</dbReference>
<dbReference type="InterPro" id="IPR013249">
    <property type="entry name" value="RNA_pol_sigma70_r4_t2"/>
</dbReference>
<dbReference type="Pfam" id="PF04542">
    <property type="entry name" value="Sigma70_r2"/>
    <property type="match status" value="1"/>
</dbReference>
<dbReference type="Proteomes" id="UP000436006">
    <property type="component" value="Unassembled WGS sequence"/>
</dbReference>
<dbReference type="InterPro" id="IPR039425">
    <property type="entry name" value="RNA_pol_sigma-70-like"/>
</dbReference>
<evidence type="ECO:0000256" key="1">
    <source>
        <dbReference type="ARBA" id="ARBA00010641"/>
    </source>
</evidence>
<evidence type="ECO:0000256" key="4">
    <source>
        <dbReference type="ARBA" id="ARBA00023125"/>
    </source>
</evidence>
<dbReference type="Gene3D" id="1.10.10.10">
    <property type="entry name" value="Winged helix-like DNA-binding domain superfamily/Winged helix DNA-binding domain"/>
    <property type="match status" value="1"/>
</dbReference>
<reference evidence="8 9" key="1">
    <citation type="submission" date="2019-12" db="EMBL/GenBank/DDBJ databases">
        <title>Spirosoma sp. HMF4905 genome sequencing and assembly.</title>
        <authorList>
            <person name="Kang H."/>
            <person name="Cha I."/>
            <person name="Kim H."/>
            <person name="Joh K."/>
        </authorList>
    </citation>
    <scope>NUCLEOTIDE SEQUENCE [LARGE SCALE GENOMIC DNA]</scope>
    <source>
        <strain evidence="8 9">HMF4905</strain>
    </source>
</reference>
<dbReference type="InterPro" id="IPR013325">
    <property type="entry name" value="RNA_pol_sigma_r2"/>
</dbReference>
<dbReference type="InterPro" id="IPR014284">
    <property type="entry name" value="RNA_pol_sigma-70_dom"/>
</dbReference>
<evidence type="ECO:0000259" key="7">
    <source>
        <dbReference type="Pfam" id="PF08281"/>
    </source>
</evidence>
<dbReference type="RefSeq" id="WP_157589382.1">
    <property type="nucleotide sequence ID" value="NZ_WPIN01000016.1"/>
</dbReference>
<keyword evidence="5" id="KW-0804">Transcription</keyword>
<dbReference type="SUPFAM" id="SSF88659">
    <property type="entry name" value="Sigma3 and sigma4 domains of RNA polymerase sigma factors"/>
    <property type="match status" value="1"/>
</dbReference>
<evidence type="ECO:0000313" key="9">
    <source>
        <dbReference type="Proteomes" id="UP000436006"/>
    </source>
</evidence>
<gene>
    <name evidence="8" type="ORF">GO755_31350</name>
</gene>
<dbReference type="GO" id="GO:0006352">
    <property type="term" value="P:DNA-templated transcription initiation"/>
    <property type="evidence" value="ECO:0007669"/>
    <property type="project" value="InterPro"/>
</dbReference>
<organism evidence="8 9">
    <name type="scientific">Spirosoma arboris</name>
    <dbReference type="NCBI Taxonomy" id="2682092"/>
    <lineage>
        <taxon>Bacteria</taxon>
        <taxon>Pseudomonadati</taxon>
        <taxon>Bacteroidota</taxon>
        <taxon>Cytophagia</taxon>
        <taxon>Cytophagales</taxon>
        <taxon>Cytophagaceae</taxon>
        <taxon>Spirosoma</taxon>
    </lineage>
</organism>
<dbReference type="CDD" id="cd06171">
    <property type="entry name" value="Sigma70_r4"/>
    <property type="match status" value="1"/>
</dbReference>
<dbReference type="InterPro" id="IPR036388">
    <property type="entry name" value="WH-like_DNA-bd_sf"/>
</dbReference>
<dbReference type="SUPFAM" id="SSF88946">
    <property type="entry name" value="Sigma2 domain of RNA polymerase sigma factors"/>
    <property type="match status" value="1"/>
</dbReference>